<dbReference type="InterPro" id="IPR002696">
    <property type="entry name" value="Membr_insert_effic_factor_YidD"/>
</dbReference>
<dbReference type="PANTHER" id="PTHR33383:SF1">
    <property type="entry name" value="MEMBRANE PROTEIN INSERTION EFFICIENCY FACTOR-RELATED"/>
    <property type="match status" value="1"/>
</dbReference>
<protein>
    <recommendedName>
        <fullName evidence="3">Membrane protein insertion efficiency factor YidD</fullName>
    </recommendedName>
</protein>
<proteinExistence type="predicted"/>
<comment type="caution">
    <text evidence="1">The sequence shown here is derived from an EMBL/GenBank/DDBJ whole genome shotgun (WGS) entry which is preliminary data.</text>
</comment>
<accession>A0A1F4U8R7</accession>
<dbReference type="NCBIfam" id="TIGR00278">
    <property type="entry name" value="membrane protein insertion efficiency factor YidD"/>
    <property type="match status" value="1"/>
</dbReference>
<gene>
    <name evidence="1" type="ORF">A2Y85_02065</name>
</gene>
<dbReference type="EMBL" id="MEUM01000109">
    <property type="protein sequence ID" value="OGC41358.1"/>
    <property type="molecule type" value="Genomic_DNA"/>
</dbReference>
<dbReference type="Pfam" id="PF01809">
    <property type="entry name" value="YidD"/>
    <property type="match status" value="1"/>
</dbReference>
<dbReference type="SMART" id="SM01234">
    <property type="entry name" value="Haemolytic"/>
    <property type="match status" value="1"/>
</dbReference>
<dbReference type="PANTHER" id="PTHR33383">
    <property type="entry name" value="MEMBRANE PROTEIN INSERTION EFFICIENCY FACTOR-RELATED"/>
    <property type="match status" value="1"/>
</dbReference>
<reference evidence="1 2" key="1">
    <citation type="journal article" date="2016" name="Nat. Commun.">
        <title>Thousands of microbial genomes shed light on interconnected biogeochemical processes in an aquifer system.</title>
        <authorList>
            <person name="Anantharaman K."/>
            <person name="Brown C.T."/>
            <person name="Hug L.A."/>
            <person name="Sharon I."/>
            <person name="Castelle C.J."/>
            <person name="Probst A.J."/>
            <person name="Thomas B.C."/>
            <person name="Singh A."/>
            <person name="Wilkins M.J."/>
            <person name="Karaoz U."/>
            <person name="Brodie E.L."/>
            <person name="Williams K.H."/>
            <person name="Hubbard S.S."/>
            <person name="Banfield J.F."/>
        </authorList>
    </citation>
    <scope>NUCLEOTIDE SEQUENCE [LARGE SCALE GENOMIC DNA]</scope>
</reference>
<dbReference type="AlphaFoldDB" id="A0A1F4U8R7"/>
<evidence type="ECO:0008006" key="3">
    <source>
        <dbReference type="Google" id="ProtNLM"/>
    </source>
</evidence>
<evidence type="ECO:0000313" key="2">
    <source>
        <dbReference type="Proteomes" id="UP000177025"/>
    </source>
</evidence>
<organism evidence="1 2">
    <name type="scientific">candidate division WOR-3 bacterium RBG_13_43_14</name>
    <dbReference type="NCBI Taxonomy" id="1802590"/>
    <lineage>
        <taxon>Bacteria</taxon>
        <taxon>Bacteria division WOR-3</taxon>
    </lineage>
</organism>
<dbReference type="Proteomes" id="UP000177025">
    <property type="component" value="Unassembled WGS sequence"/>
</dbReference>
<evidence type="ECO:0000313" key="1">
    <source>
        <dbReference type="EMBL" id="OGC41358.1"/>
    </source>
</evidence>
<sequence length="144" mass="16482">MVMPVILLCVMNTVSGDYLDDLRFIRRTHHEHQIYSIADESGYTMRETNEARLLLGGIVRLYQIFVSPQGPPGCNYTVTCSQFMARAVRDHGAIHGILMTADRLDRCIRSARRYYPIDPVSGRAIDHPIETYYLGKKGRRLSLH</sequence>
<name>A0A1F4U8R7_UNCW3</name>